<evidence type="ECO:0000313" key="2">
    <source>
        <dbReference type="EMBL" id="MFE8698820.1"/>
    </source>
</evidence>
<evidence type="ECO:0000313" key="3">
    <source>
        <dbReference type="Proteomes" id="UP001601058"/>
    </source>
</evidence>
<name>A0ABW6K786_9BACI</name>
<sequence>MTLTTQFMTMLAMVGMGSVFGAALDTYNRFLKRTKRNRLLVFMNDILFWIVQGLAIFYILFLVNSGELRFYIFIALLCGFAAYQSLFKGVYLRILEILISIVISFYRFMLKVFHFVIYKPIYMLVAAVISLIIMLGKGLLSLLKVVWKLLLFILKIVLLPVQWTFRLIWKLLPKRIKKLVDKIYNKMAGIFKQIKNYFHIRISRWKKDKK</sequence>
<protein>
    <submittedName>
        <fullName evidence="2">Spore cortex biosynthesis protein YabQ</fullName>
    </submittedName>
</protein>
<gene>
    <name evidence="2" type="primary">yabQ</name>
    <name evidence="2" type="ORF">ACFYKT_21275</name>
</gene>
<dbReference type="Pfam" id="PF09578">
    <property type="entry name" value="Spore_YabQ"/>
    <property type="match status" value="1"/>
</dbReference>
<feature type="transmembrane region" description="Helical" evidence="1">
    <location>
        <begin position="68"/>
        <end position="84"/>
    </location>
</feature>
<reference evidence="2 3" key="1">
    <citation type="submission" date="2024-08" db="EMBL/GenBank/DDBJ databases">
        <title>Two novel Cytobacillus novel species.</title>
        <authorList>
            <person name="Liu G."/>
        </authorList>
    </citation>
    <scope>NUCLEOTIDE SEQUENCE [LARGE SCALE GENOMIC DNA]</scope>
    <source>
        <strain evidence="2 3">FJAT-53684</strain>
    </source>
</reference>
<comment type="caution">
    <text evidence="2">The sequence shown here is derived from an EMBL/GenBank/DDBJ whole genome shotgun (WGS) entry which is preliminary data.</text>
</comment>
<accession>A0ABW6K786</accession>
<feature type="transmembrane region" description="Helical" evidence="1">
    <location>
        <begin position="90"/>
        <end position="109"/>
    </location>
</feature>
<feature type="transmembrane region" description="Helical" evidence="1">
    <location>
        <begin position="149"/>
        <end position="169"/>
    </location>
</feature>
<keyword evidence="1" id="KW-1133">Transmembrane helix</keyword>
<feature type="transmembrane region" description="Helical" evidence="1">
    <location>
        <begin position="121"/>
        <end position="143"/>
    </location>
</feature>
<organism evidence="2 3">
    <name type="scientific">Cytobacillus mangrovibacter</name>
    <dbReference type="NCBI Taxonomy" id="3299024"/>
    <lineage>
        <taxon>Bacteria</taxon>
        <taxon>Bacillati</taxon>
        <taxon>Bacillota</taxon>
        <taxon>Bacilli</taxon>
        <taxon>Bacillales</taxon>
        <taxon>Bacillaceae</taxon>
        <taxon>Cytobacillus</taxon>
    </lineage>
</organism>
<proteinExistence type="predicted"/>
<dbReference type="RefSeq" id="WP_389223861.1">
    <property type="nucleotide sequence ID" value="NZ_JBIACJ010000021.1"/>
</dbReference>
<dbReference type="EMBL" id="JBIACJ010000021">
    <property type="protein sequence ID" value="MFE8698820.1"/>
    <property type="molecule type" value="Genomic_DNA"/>
</dbReference>
<dbReference type="Proteomes" id="UP001601058">
    <property type="component" value="Unassembled WGS sequence"/>
</dbReference>
<keyword evidence="1" id="KW-0812">Transmembrane</keyword>
<feature type="transmembrane region" description="Helical" evidence="1">
    <location>
        <begin position="7"/>
        <end position="27"/>
    </location>
</feature>
<keyword evidence="1" id="KW-0472">Membrane</keyword>
<dbReference type="InterPro" id="IPR019074">
    <property type="entry name" value="YabQ"/>
</dbReference>
<keyword evidence="3" id="KW-1185">Reference proteome</keyword>
<evidence type="ECO:0000256" key="1">
    <source>
        <dbReference type="SAM" id="Phobius"/>
    </source>
</evidence>
<feature type="transmembrane region" description="Helical" evidence="1">
    <location>
        <begin position="39"/>
        <end position="61"/>
    </location>
</feature>
<dbReference type="NCBIfam" id="TIGR02893">
    <property type="entry name" value="spore_yabQ"/>
    <property type="match status" value="1"/>
</dbReference>